<proteinExistence type="predicted"/>
<protein>
    <submittedName>
        <fullName evidence="1">Uncharacterized protein</fullName>
    </submittedName>
</protein>
<dbReference type="RefSeq" id="WP_156277977.1">
    <property type="nucleotide sequence ID" value="NZ_BAABGI010000007.1"/>
</dbReference>
<organism evidence="1 2">
    <name type="scientific">Christiangramia aestuarii</name>
    <dbReference type="NCBI Taxonomy" id="1028746"/>
    <lineage>
        <taxon>Bacteria</taxon>
        <taxon>Pseudomonadati</taxon>
        <taxon>Bacteroidota</taxon>
        <taxon>Flavobacteriia</taxon>
        <taxon>Flavobacteriales</taxon>
        <taxon>Flavobacteriaceae</taxon>
        <taxon>Christiangramia</taxon>
    </lineage>
</organism>
<evidence type="ECO:0000313" key="2">
    <source>
        <dbReference type="Proteomes" id="UP000460416"/>
    </source>
</evidence>
<dbReference type="Proteomes" id="UP000460416">
    <property type="component" value="Unassembled WGS sequence"/>
</dbReference>
<reference evidence="1 2" key="1">
    <citation type="submission" date="2019-07" db="EMBL/GenBank/DDBJ databases">
        <title>Gramella aestuarii sp. nov., isolated from a tidal flat, and emended description of Gramella echinicola.</title>
        <authorList>
            <person name="Liu L."/>
        </authorList>
    </citation>
    <scope>NUCLEOTIDE SEQUENCE [LARGE SCALE GENOMIC DNA]</scope>
    <source>
        <strain evidence="1 2">BS12</strain>
    </source>
</reference>
<gene>
    <name evidence="1" type="ORF">FLP08_15060</name>
</gene>
<comment type="caution">
    <text evidence="1">The sequence shown here is derived from an EMBL/GenBank/DDBJ whole genome shotgun (WGS) entry which is preliminary data.</text>
</comment>
<name>A0A7K1LSV4_9FLAO</name>
<accession>A0A7K1LSV4</accession>
<evidence type="ECO:0000313" key="1">
    <source>
        <dbReference type="EMBL" id="MUP43899.1"/>
    </source>
</evidence>
<dbReference type="EMBL" id="VJVW01000009">
    <property type="protein sequence ID" value="MUP43899.1"/>
    <property type="molecule type" value="Genomic_DNA"/>
</dbReference>
<keyword evidence="2" id="KW-1185">Reference proteome</keyword>
<sequence>MHYFKVIQKILMIIILLIIQQSCDDKANAAESKLLKISESQNLIIEKNKNLEVEIHESTIPIKELKEFASVISLVAFNEIIMNENSFDHDGYVNLIFLKNQNKIFEYRINFTDLIRIEKDITILEELFSSTLKSEISDIENDVLDKVLKTEFIDDFDTFKVQSLDVYKFLIMEDKEMLFTFLDSKDRTLKTMVELKNYQIKNYKVLDTISKNKN</sequence>
<dbReference type="AlphaFoldDB" id="A0A7K1LSV4"/>